<keyword evidence="3" id="KW-0813">Transport</keyword>
<feature type="domain" description="Multidrug resistance protein MdtA-like C-terminal permuted SH3" evidence="13">
    <location>
        <begin position="315"/>
        <end position="375"/>
    </location>
</feature>
<evidence type="ECO:0000313" key="15">
    <source>
        <dbReference type="Proteomes" id="UP000295525"/>
    </source>
</evidence>
<feature type="domain" description="Multidrug resistance protein MdtA-like barrel-sandwich hybrid" evidence="11">
    <location>
        <begin position="80"/>
        <end position="223"/>
    </location>
</feature>
<evidence type="ECO:0000256" key="2">
    <source>
        <dbReference type="ARBA" id="ARBA00009477"/>
    </source>
</evidence>
<dbReference type="Gene3D" id="2.40.50.100">
    <property type="match status" value="1"/>
</dbReference>
<dbReference type="Pfam" id="PF25917">
    <property type="entry name" value="BSH_RND"/>
    <property type="match status" value="1"/>
</dbReference>
<protein>
    <submittedName>
        <fullName evidence="14">Multidrug efflux system membrane fusion protein</fullName>
    </submittedName>
</protein>
<keyword evidence="9" id="KW-0812">Transmembrane</keyword>
<keyword evidence="6 9" id="KW-0472">Membrane</keyword>
<proteinExistence type="inferred from homology"/>
<accession>A0A4R3MFX7</accession>
<evidence type="ECO:0000256" key="8">
    <source>
        <dbReference type="SAM" id="MobiDB-lite"/>
    </source>
</evidence>
<dbReference type="InterPro" id="IPR058626">
    <property type="entry name" value="MdtA-like_b-barrel"/>
</dbReference>
<evidence type="ECO:0000256" key="7">
    <source>
        <dbReference type="SAM" id="Coils"/>
    </source>
</evidence>
<feature type="domain" description="Multidrug resistance protein MdtA-like alpha-helical hairpin" evidence="10">
    <location>
        <begin position="121"/>
        <end position="190"/>
    </location>
</feature>
<dbReference type="GO" id="GO:0030313">
    <property type="term" value="C:cell envelope"/>
    <property type="evidence" value="ECO:0007669"/>
    <property type="project" value="UniProtKB-SubCell"/>
</dbReference>
<dbReference type="NCBIfam" id="NF008589">
    <property type="entry name" value="PRK11556.1"/>
    <property type="match status" value="1"/>
</dbReference>
<comment type="caution">
    <text evidence="14">The sequence shown here is derived from an EMBL/GenBank/DDBJ whole genome shotgun (WGS) entry which is preliminary data.</text>
</comment>
<dbReference type="RefSeq" id="WP_132579570.1">
    <property type="nucleotide sequence ID" value="NZ_SMAJ01000001.1"/>
</dbReference>
<evidence type="ECO:0000259" key="12">
    <source>
        <dbReference type="Pfam" id="PF25944"/>
    </source>
</evidence>
<dbReference type="GO" id="GO:0015562">
    <property type="term" value="F:efflux transmembrane transporter activity"/>
    <property type="evidence" value="ECO:0007669"/>
    <property type="project" value="TreeGrafter"/>
</dbReference>
<evidence type="ECO:0000256" key="5">
    <source>
        <dbReference type="ARBA" id="ARBA00022519"/>
    </source>
</evidence>
<gene>
    <name evidence="14" type="ORF">EDC26_101406</name>
</gene>
<feature type="transmembrane region" description="Helical" evidence="9">
    <location>
        <begin position="16"/>
        <end position="34"/>
    </location>
</feature>
<evidence type="ECO:0000256" key="4">
    <source>
        <dbReference type="ARBA" id="ARBA00022475"/>
    </source>
</evidence>
<evidence type="ECO:0000256" key="6">
    <source>
        <dbReference type="ARBA" id="ARBA00023136"/>
    </source>
</evidence>
<dbReference type="Gene3D" id="2.40.420.20">
    <property type="match status" value="1"/>
</dbReference>
<dbReference type="EMBL" id="SMAJ01000001">
    <property type="protein sequence ID" value="TCT11177.1"/>
    <property type="molecule type" value="Genomic_DNA"/>
</dbReference>
<reference evidence="14 15" key="1">
    <citation type="submission" date="2019-03" db="EMBL/GenBank/DDBJ databases">
        <title>Genomic Encyclopedia of Type Strains, Phase IV (KMG-IV): sequencing the most valuable type-strain genomes for metagenomic binning, comparative biology and taxonomic classification.</title>
        <authorList>
            <person name="Goeker M."/>
        </authorList>
    </citation>
    <scope>NUCLEOTIDE SEQUENCE [LARGE SCALE GENOMIC DNA]</scope>
    <source>
        <strain evidence="14 15">DSM 24591</strain>
    </source>
</reference>
<feature type="domain" description="Multidrug resistance protein MdtA-like beta-barrel" evidence="12">
    <location>
        <begin position="227"/>
        <end position="309"/>
    </location>
</feature>
<comment type="subcellular location">
    <subcellularLocation>
        <location evidence="1">Cell membrane</location>
    </subcellularLocation>
</comment>
<organism evidence="14 15">
    <name type="scientific">Paralcaligenes ureilyticus</name>
    <dbReference type="NCBI Taxonomy" id="627131"/>
    <lineage>
        <taxon>Bacteria</taxon>
        <taxon>Pseudomonadati</taxon>
        <taxon>Pseudomonadota</taxon>
        <taxon>Betaproteobacteria</taxon>
        <taxon>Burkholderiales</taxon>
        <taxon>Alcaligenaceae</taxon>
        <taxon>Paralcaligenes</taxon>
    </lineage>
</organism>
<feature type="compositionally biased region" description="Low complexity" evidence="8">
    <location>
        <begin position="394"/>
        <end position="413"/>
    </location>
</feature>
<name>A0A4R3MFX7_9BURK</name>
<dbReference type="SUPFAM" id="SSF111369">
    <property type="entry name" value="HlyD-like secretion proteins"/>
    <property type="match status" value="1"/>
</dbReference>
<dbReference type="FunFam" id="2.40.420.20:FF:000001">
    <property type="entry name" value="Efflux RND transporter periplasmic adaptor subunit"/>
    <property type="match status" value="1"/>
</dbReference>
<dbReference type="AlphaFoldDB" id="A0A4R3MFX7"/>
<dbReference type="NCBIfam" id="TIGR01730">
    <property type="entry name" value="RND_mfp"/>
    <property type="match status" value="1"/>
</dbReference>
<evidence type="ECO:0000256" key="9">
    <source>
        <dbReference type="SAM" id="Phobius"/>
    </source>
</evidence>
<evidence type="ECO:0000259" key="13">
    <source>
        <dbReference type="Pfam" id="PF25967"/>
    </source>
</evidence>
<dbReference type="PANTHER" id="PTHR30469:SF12">
    <property type="entry name" value="MULTIDRUG RESISTANCE PROTEIN MDTA"/>
    <property type="match status" value="1"/>
</dbReference>
<dbReference type="PANTHER" id="PTHR30469">
    <property type="entry name" value="MULTIDRUG RESISTANCE PROTEIN MDTA"/>
    <property type="match status" value="1"/>
</dbReference>
<keyword evidence="5" id="KW-0997">Cell inner membrane</keyword>
<dbReference type="InterPro" id="IPR058624">
    <property type="entry name" value="MdtA-like_HH"/>
</dbReference>
<keyword evidence="7" id="KW-0175">Coiled coil</keyword>
<feature type="region of interest" description="Disordered" evidence="8">
    <location>
        <begin position="394"/>
        <end position="419"/>
    </location>
</feature>
<dbReference type="InterPro" id="IPR006143">
    <property type="entry name" value="RND_pump_MFP"/>
</dbReference>
<dbReference type="InterPro" id="IPR058625">
    <property type="entry name" value="MdtA-like_BSH"/>
</dbReference>
<feature type="coiled-coil region" evidence="7">
    <location>
        <begin position="121"/>
        <end position="148"/>
    </location>
</feature>
<dbReference type="Pfam" id="PF25876">
    <property type="entry name" value="HH_MFP_RND"/>
    <property type="match status" value="1"/>
</dbReference>
<dbReference type="InterPro" id="IPR058627">
    <property type="entry name" value="MdtA-like_C"/>
</dbReference>
<dbReference type="Pfam" id="PF25944">
    <property type="entry name" value="Beta-barrel_RND"/>
    <property type="match status" value="1"/>
</dbReference>
<keyword evidence="4" id="KW-1003">Cell membrane</keyword>
<keyword evidence="9" id="KW-1133">Transmembrane helix</keyword>
<dbReference type="Pfam" id="PF25967">
    <property type="entry name" value="RND-MFP_C"/>
    <property type="match status" value="1"/>
</dbReference>
<evidence type="ECO:0000256" key="1">
    <source>
        <dbReference type="ARBA" id="ARBA00004236"/>
    </source>
</evidence>
<sequence>MLDPRAEPNRPRHTRVWVWAILIAIALGGGYWVLNKNTKRTPASAFRGGASDVVPVRVEPVAIGRIDFSLNAIGTVTAFNTVTVRSRVDGELQKVDFTDGQKVRQGDLLAQIDPRTFQVALEQAQGQQKQNEALLQNARRDLQRYQTLYKQDSIAKQQVDTQAALVQQYMGSEKSDQAAVDSAALQLNFTRITAPISGRLGLRMVDQGNLISAASTTGLAVITQTQPISVIFTLPQAQLPPVLAAMHSGRKLAVDLYGRDDQLKIASGELMSVDNQIDVTTGTLKLKARFANDDEALFPNQFVNVRLLVSSDDHALVVPTMAVQQGSIGAFVYVLKDDGTVHIQAITTGTVDGKQVAVKTGLAAGQQVVVEGLDRLREGAKVEVMKAATAADASAKSTTATAAKPSTAPAATPGPRARH</sequence>
<dbReference type="Proteomes" id="UP000295525">
    <property type="component" value="Unassembled WGS sequence"/>
</dbReference>
<dbReference type="OrthoDB" id="9783047at2"/>
<evidence type="ECO:0000259" key="11">
    <source>
        <dbReference type="Pfam" id="PF25917"/>
    </source>
</evidence>
<evidence type="ECO:0000256" key="3">
    <source>
        <dbReference type="ARBA" id="ARBA00022448"/>
    </source>
</evidence>
<evidence type="ECO:0000313" key="14">
    <source>
        <dbReference type="EMBL" id="TCT11177.1"/>
    </source>
</evidence>
<comment type="similarity">
    <text evidence="2">Belongs to the membrane fusion protein (MFP) (TC 8.A.1) family.</text>
</comment>
<dbReference type="Gene3D" id="2.40.30.170">
    <property type="match status" value="1"/>
</dbReference>
<evidence type="ECO:0000259" key="10">
    <source>
        <dbReference type="Pfam" id="PF25876"/>
    </source>
</evidence>
<keyword evidence="15" id="KW-1185">Reference proteome</keyword>
<dbReference type="Gene3D" id="1.10.287.470">
    <property type="entry name" value="Helix hairpin bin"/>
    <property type="match status" value="1"/>
</dbReference>
<dbReference type="GO" id="GO:1990281">
    <property type="term" value="C:efflux pump complex"/>
    <property type="evidence" value="ECO:0007669"/>
    <property type="project" value="TreeGrafter"/>
</dbReference>